<name>A0ACC0D9C7_9PEZI</name>
<protein>
    <submittedName>
        <fullName evidence="1">Uncharacterized protein</fullName>
    </submittedName>
</protein>
<evidence type="ECO:0000313" key="1">
    <source>
        <dbReference type="EMBL" id="KAI6089287.1"/>
    </source>
</evidence>
<gene>
    <name evidence="1" type="ORF">F4821DRAFT_60849</name>
</gene>
<comment type="caution">
    <text evidence="1">The sequence shown here is derived from an EMBL/GenBank/DDBJ whole genome shotgun (WGS) entry which is preliminary data.</text>
</comment>
<sequence length="241" mass="25102">MTVADDIIGWAIRRNGSCLLTQEVDCGETVAPFHACCPSSTVCPTQWNVACCQSGTNCTATIAEEPRCANSSWAMFDNEGYFCCEDGQVGYNNGGSDGCSRSGASIPNNALPLAEVDQVVLSSTSSASSTSTSTATSTSSSSPTSSSDSDSSSSSSTSVGAIAGGVVGGIALVAIILAAIFFFRRKQSRAKETTVYHNVNDSNDNKDTAIQMPHQTYQAEIDGTPRAELASKEPARVYELS</sequence>
<accession>A0ACC0D9C7</accession>
<evidence type="ECO:0000313" key="2">
    <source>
        <dbReference type="Proteomes" id="UP001497680"/>
    </source>
</evidence>
<organism evidence="1 2">
    <name type="scientific">Hypoxylon rubiginosum</name>
    <dbReference type="NCBI Taxonomy" id="110542"/>
    <lineage>
        <taxon>Eukaryota</taxon>
        <taxon>Fungi</taxon>
        <taxon>Dikarya</taxon>
        <taxon>Ascomycota</taxon>
        <taxon>Pezizomycotina</taxon>
        <taxon>Sordariomycetes</taxon>
        <taxon>Xylariomycetidae</taxon>
        <taxon>Xylariales</taxon>
        <taxon>Hypoxylaceae</taxon>
        <taxon>Hypoxylon</taxon>
    </lineage>
</organism>
<reference evidence="1 2" key="1">
    <citation type="journal article" date="2022" name="New Phytol.">
        <title>Ecological generalism drives hyperdiversity of secondary metabolite gene clusters in xylarialean endophytes.</title>
        <authorList>
            <person name="Franco M.E.E."/>
            <person name="Wisecaver J.H."/>
            <person name="Arnold A.E."/>
            <person name="Ju Y.M."/>
            <person name="Slot J.C."/>
            <person name="Ahrendt S."/>
            <person name="Moore L.P."/>
            <person name="Eastman K.E."/>
            <person name="Scott K."/>
            <person name="Konkel Z."/>
            <person name="Mondo S.J."/>
            <person name="Kuo A."/>
            <person name="Hayes R.D."/>
            <person name="Haridas S."/>
            <person name="Andreopoulos B."/>
            <person name="Riley R."/>
            <person name="LaButti K."/>
            <person name="Pangilinan J."/>
            <person name="Lipzen A."/>
            <person name="Amirebrahimi M."/>
            <person name="Yan J."/>
            <person name="Adam C."/>
            <person name="Keymanesh K."/>
            <person name="Ng V."/>
            <person name="Louie K."/>
            <person name="Northen T."/>
            <person name="Drula E."/>
            <person name="Henrissat B."/>
            <person name="Hsieh H.M."/>
            <person name="Youens-Clark K."/>
            <person name="Lutzoni F."/>
            <person name="Miadlikowska J."/>
            <person name="Eastwood D.C."/>
            <person name="Hamelin R.C."/>
            <person name="Grigoriev I.V."/>
            <person name="U'Ren J.M."/>
        </authorList>
    </citation>
    <scope>NUCLEOTIDE SEQUENCE [LARGE SCALE GENOMIC DNA]</scope>
    <source>
        <strain evidence="1 2">ER1909</strain>
    </source>
</reference>
<dbReference type="EMBL" id="MU394296">
    <property type="protein sequence ID" value="KAI6089287.1"/>
    <property type="molecule type" value="Genomic_DNA"/>
</dbReference>
<dbReference type="Proteomes" id="UP001497680">
    <property type="component" value="Unassembled WGS sequence"/>
</dbReference>
<proteinExistence type="predicted"/>
<keyword evidence="2" id="KW-1185">Reference proteome</keyword>